<reference evidence="1 2" key="1">
    <citation type="journal article" date="2018" name="New Phytol.">
        <title>Phylogenomics of Endogonaceae and evolution of mycorrhizas within Mucoromycota.</title>
        <authorList>
            <person name="Chang Y."/>
            <person name="Desiro A."/>
            <person name="Na H."/>
            <person name="Sandor L."/>
            <person name="Lipzen A."/>
            <person name="Clum A."/>
            <person name="Barry K."/>
            <person name="Grigoriev I.V."/>
            <person name="Martin F.M."/>
            <person name="Stajich J.E."/>
            <person name="Smith M.E."/>
            <person name="Bonito G."/>
            <person name="Spatafora J.W."/>
        </authorList>
    </citation>
    <scope>NUCLEOTIDE SEQUENCE [LARGE SCALE GENOMIC DNA]</scope>
    <source>
        <strain evidence="1 2">GMNB39</strain>
    </source>
</reference>
<proteinExistence type="predicted"/>
<dbReference type="GO" id="GO:0032259">
    <property type="term" value="P:methylation"/>
    <property type="evidence" value="ECO:0007669"/>
    <property type="project" value="UniProtKB-KW"/>
</dbReference>
<dbReference type="GO" id="GO:0008168">
    <property type="term" value="F:methyltransferase activity"/>
    <property type="evidence" value="ECO:0007669"/>
    <property type="project" value="UniProtKB-KW"/>
</dbReference>
<dbReference type="PANTHER" id="PTHR14614">
    <property type="entry name" value="HEPATOCELLULAR CARCINOMA-ASSOCIATED ANTIGEN"/>
    <property type="match status" value="1"/>
</dbReference>
<protein>
    <submittedName>
        <fullName evidence="1">Putative methyltransferase-domain-containing protein</fullName>
    </submittedName>
</protein>
<organism evidence="1 2">
    <name type="scientific">Jimgerdemannia flammicorona</name>
    <dbReference type="NCBI Taxonomy" id="994334"/>
    <lineage>
        <taxon>Eukaryota</taxon>
        <taxon>Fungi</taxon>
        <taxon>Fungi incertae sedis</taxon>
        <taxon>Mucoromycota</taxon>
        <taxon>Mucoromycotina</taxon>
        <taxon>Endogonomycetes</taxon>
        <taxon>Endogonales</taxon>
        <taxon>Endogonaceae</taxon>
        <taxon>Jimgerdemannia</taxon>
    </lineage>
</organism>
<dbReference type="OrthoDB" id="407325at2759"/>
<keyword evidence="2" id="KW-1185">Reference proteome</keyword>
<sequence>MHSKHHTTTLTPAASPPDPDDDDDDFVSKLHSQFALYRLVLHRPVCPKVCPNQWHRVTLLLSNELGLFRKKDLEPDGFVRLRCAFLPRVGDNDGDDAYTVEARPLQDEVWALNDVVGMKWPGFKGSAKGGLEYRIVRRKSWVAVKGAAVEAGGGCHVAREVNARTNGNRNGRVPTSTVPPPALGQRYLHIFPDPEAEHSINVMPLVIGPLSIVADDGGDDSGGSPPAAEVPGLPTTSVPIRFWDADESLHETYRTFPLPDFPTSTGSHRKRAGGRHLLIQESWDSGIPGKVWDSALVLSAFFANMIARSPKWLEGKHVVDLSAGTGFVGLYLASLATALPHPSFASATTTRKTPHITITDLSHALRLIRTNLRLNSHLITNPTPSARVDIRRLEWGHAADARRLVPCDVIIASDVLYETQHFANLVATLVTLSSIRWTRVYLGYKRRGLGRADEEKFFNMCAERFDIRVIGGESALGEGMGVGTMASVDEENALVPELAARTGVVLYRMIRRS</sequence>
<keyword evidence="1" id="KW-0489">Methyltransferase</keyword>
<dbReference type="Proteomes" id="UP000268093">
    <property type="component" value="Unassembled WGS sequence"/>
</dbReference>
<dbReference type="SUPFAM" id="SSF53335">
    <property type="entry name" value="S-adenosyl-L-methionine-dependent methyltransferases"/>
    <property type="match status" value="1"/>
</dbReference>
<evidence type="ECO:0000313" key="2">
    <source>
        <dbReference type="Proteomes" id="UP000268093"/>
    </source>
</evidence>
<evidence type="ECO:0000313" key="1">
    <source>
        <dbReference type="EMBL" id="RUO95849.1"/>
    </source>
</evidence>
<dbReference type="InterPro" id="IPR029063">
    <property type="entry name" value="SAM-dependent_MTases_sf"/>
</dbReference>
<name>A0A432ZZN1_9FUNG</name>
<dbReference type="Pfam" id="PF10294">
    <property type="entry name" value="Methyltransf_16"/>
    <property type="match status" value="1"/>
</dbReference>
<comment type="caution">
    <text evidence="1">The sequence shown here is derived from an EMBL/GenBank/DDBJ whole genome shotgun (WGS) entry which is preliminary data.</text>
</comment>
<dbReference type="EMBL" id="RBNI01025275">
    <property type="protein sequence ID" value="RUO95849.1"/>
    <property type="molecule type" value="Genomic_DNA"/>
</dbReference>
<accession>A0A432ZZN1</accession>
<keyword evidence="1" id="KW-0808">Transferase</keyword>
<gene>
    <name evidence="1" type="ORF">BC936DRAFT_143096</name>
</gene>
<dbReference type="Gene3D" id="3.40.50.150">
    <property type="entry name" value="Vaccinia Virus protein VP39"/>
    <property type="match status" value="1"/>
</dbReference>
<dbReference type="InterPro" id="IPR019410">
    <property type="entry name" value="Methyltransf_16"/>
</dbReference>